<gene>
    <name evidence="2" type="ORF">METZ01_LOCUS281001</name>
</gene>
<dbReference type="AlphaFoldDB" id="A0A382KZI1"/>
<feature type="non-terminal residue" evidence="2">
    <location>
        <position position="25"/>
    </location>
</feature>
<keyword evidence="1" id="KW-0812">Transmembrane</keyword>
<dbReference type="EMBL" id="UINC01082933">
    <property type="protein sequence ID" value="SVC28147.1"/>
    <property type="molecule type" value="Genomic_DNA"/>
</dbReference>
<evidence type="ECO:0000313" key="2">
    <source>
        <dbReference type="EMBL" id="SVC28147.1"/>
    </source>
</evidence>
<keyword evidence="1" id="KW-0472">Membrane</keyword>
<evidence type="ECO:0000256" key="1">
    <source>
        <dbReference type="SAM" id="Phobius"/>
    </source>
</evidence>
<name>A0A382KZI1_9ZZZZ</name>
<protein>
    <submittedName>
        <fullName evidence="2">Uncharacterized protein</fullName>
    </submittedName>
</protein>
<reference evidence="2" key="1">
    <citation type="submission" date="2018-05" db="EMBL/GenBank/DDBJ databases">
        <authorList>
            <person name="Lanie J.A."/>
            <person name="Ng W.-L."/>
            <person name="Kazmierczak K.M."/>
            <person name="Andrzejewski T.M."/>
            <person name="Davidsen T.M."/>
            <person name="Wayne K.J."/>
            <person name="Tettelin H."/>
            <person name="Glass J.I."/>
            <person name="Rusch D."/>
            <person name="Podicherti R."/>
            <person name="Tsui H.-C.T."/>
            <person name="Winkler M.E."/>
        </authorList>
    </citation>
    <scope>NUCLEOTIDE SEQUENCE</scope>
</reference>
<keyword evidence="1" id="KW-1133">Transmembrane helix</keyword>
<sequence>MMNDSIYFPLVPAVLVMVGMALLLI</sequence>
<proteinExistence type="predicted"/>
<organism evidence="2">
    <name type="scientific">marine metagenome</name>
    <dbReference type="NCBI Taxonomy" id="408172"/>
    <lineage>
        <taxon>unclassified sequences</taxon>
        <taxon>metagenomes</taxon>
        <taxon>ecological metagenomes</taxon>
    </lineage>
</organism>
<accession>A0A382KZI1</accession>
<feature type="transmembrane region" description="Helical" evidence="1">
    <location>
        <begin position="6"/>
        <end position="24"/>
    </location>
</feature>